<feature type="transmembrane region" description="Helical" evidence="6">
    <location>
        <begin position="364"/>
        <end position="383"/>
    </location>
</feature>
<evidence type="ECO:0000256" key="5">
    <source>
        <dbReference type="ARBA" id="ARBA00023136"/>
    </source>
</evidence>
<evidence type="ECO:0000256" key="6">
    <source>
        <dbReference type="SAM" id="Phobius"/>
    </source>
</evidence>
<dbReference type="Pfam" id="PF13567">
    <property type="entry name" value="DUF4131"/>
    <property type="match status" value="1"/>
</dbReference>
<comment type="caution">
    <text evidence="9">The sequence shown here is derived from an EMBL/GenBank/DDBJ whole genome shotgun (WGS) entry which is preliminary data.</text>
</comment>
<dbReference type="AlphaFoldDB" id="A0A1F6WPG9"/>
<keyword evidence="4 6" id="KW-1133">Transmembrane helix</keyword>
<evidence type="ECO:0008006" key="11">
    <source>
        <dbReference type="Google" id="ProtNLM"/>
    </source>
</evidence>
<dbReference type="PANTHER" id="PTHR30619:SF1">
    <property type="entry name" value="RECOMBINATION PROTEIN 2"/>
    <property type="match status" value="1"/>
</dbReference>
<dbReference type="PANTHER" id="PTHR30619">
    <property type="entry name" value="DNA INTERNALIZATION/COMPETENCE PROTEIN COMEC/REC2"/>
    <property type="match status" value="1"/>
</dbReference>
<dbReference type="InterPro" id="IPR004477">
    <property type="entry name" value="ComEC_N"/>
</dbReference>
<dbReference type="InterPro" id="IPR025405">
    <property type="entry name" value="DUF4131"/>
</dbReference>
<evidence type="ECO:0000256" key="3">
    <source>
        <dbReference type="ARBA" id="ARBA00022692"/>
    </source>
</evidence>
<dbReference type="InterPro" id="IPR052159">
    <property type="entry name" value="Competence_DNA_uptake"/>
</dbReference>
<evidence type="ECO:0000313" key="10">
    <source>
        <dbReference type="Proteomes" id="UP000179448"/>
    </source>
</evidence>
<feature type="transmembrane region" description="Helical" evidence="6">
    <location>
        <begin position="245"/>
        <end position="266"/>
    </location>
</feature>
<keyword evidence="3 6" id="KW-0812">Transmembrane</keyword>
<evidence type="ECO:0000256" key="1">
    <source>
        <dbReference type="ARBA" id="ARBA00004651"/>
    </source>
</evidence>
<feature type="domain" description="DUF4131" evidence="8">
    <location>
        <begin position="3"/>
        <end position="102"/>
    </location>
</feature>
<evidence type="ECO:0000256" key="4">
    <source>
        <dbReference type="ARBA" id="ARBA00022989"/>
    </source>
</evidence>
<dbReference type="NCBIfam" id="TIGR00360">
    <property type="entry name" value="ComEC_N-term"/>
    <property type="match status" value="1"/>
</dbReference>
<feature type="transmembrane region" description="Helical" evidence="6">
    <location>
        <begin position="203"/>
        <end position="224"/>
    </location>
</feature>
<evidence type="ECO:0000256" key="2">
    <source>
        <dbReference type="ARBA" id="ARBA00022475"/>
    </source>
</evidence>
<feature type="transmembrane region" description="Helical" evidence="6">
    <location>
        <begin position="171"/>
        <end position="191"/>
    </location>
</feature>
<dbReference type="STRING" id="1801766.A2997_01090"/>
<keyword evidence="2" id="KW-1003">Cell membrane</keyword>
<dbReference type="Pfam" id="PF03772">
    <property type="entry name" value="Competence"/>
    <property type="match status" value="1"/>
</dbReference>
<reference evidence="9 10" key="1">
    <citation type="journal article" date="2016" name="Nat. Commun.">
        <title>Thousands of microbial genomes shed light on interconnected biogeochemical processes in an aquifer system.</title>
        <authorList>
            <person name="Anantharaman K."/>
            <person name="Brown C.T."/>
            <person name="Hug L.A."/>
            <person name="Sharon I."/>
            <person name="Castelle C.J."/>
            <person name="Probst A.J."/>
            <person name="Thomas B.C."/>
            <person name="Singh A."/>
            <person name="Wilkins M.J."/>
            <person name="Karaoz U."/>
            <person name="Brodie E.L."/>
            <person name="Williams K.H."/>
            <person name="Hubbard S.S."/>
            <person name="Banfield J.F."/>
        </authorList>
    </citation>
    <scope>NUCLEOTIDE SEQUENCE [LARGE SCALE GENOMIC DNA]</scope>
</reference>
<evidence type="ECO:0000259" key="8">
    <source>
        <dbReference type="Pfam" id="PF13567"/>
    </source>
</evidence>
<organism evidence="9 10">
    <name type="scientific">Candidatus Nomurabacteria bacterium RIFCSPLOWO2_01_FULL_36_10b</name>
    <dbReference type="NCBI Taxonomy" id="1801766"/>
    <lineage>
        <taxon>Bacteria</taxon>
        <taxon>Candidatus Nomuraibacteriota</taxon>
    </lineage>
</organism>
<protein>
    <recommendedName>
        <fullName evidence="11">ComEC/Rec2-related protein domain-containing protein</fullName>
    </recommendedName>
</protein>
<feature type="transmembrane region" description="Helical" evidence="6">
    <location>
        <begin position="272"/>
        <end position="291"/>
    </location>
</feature>
<dbReference type="Proteomes" id="UP000179448">
    <property type="component" value="Unassembled WGS sequence"/>
</dbReference>
<feature type="domain" description="ComEC/Rec2-related protein" evidence="7">
    <location>
        <begin position="151"/>
        <end position="414"/>
    </location>
</feature>
<keyword evidence="5 6" id="KW-0472">Membrane</keyword>
<dbReference type="EMBL" id="MFUQ01000012">
    <property type="protein sequence ID" value="OGI83770.1"/>
    <property type="molecule type" value="Genomic_DNA"/>
</dbReference>
<proteinExistence type="predicted"/>
<feature type="transmembrane region" description="Helical" evidence="6">
    <location>
        <begin position="312"/>
        <end position="333"/>
    </location>
</feature>
<gene>
    <name evidence="9" type="ORF">A2997_01090</name>
</gene>
<accession>A0A1F6WPG9</accession>
<feature type="transmembrane region" description="Helical" evidence="6">
    <location>
        <begin position="339"/>
        <end position="357"/>
    </location>
</feature>
<evidence type="ECO:0000259" key="7">
    <source>
        <dbReference type="Pfam" id="PF03772"/>
    </source>
</evidence>
<comment type="subcellular location">
    <subcellularLocation>
        <location evidence="1">Cell membrane</location>
        <topology evidence="1">Multi-pass membrane protein</topology>
    </subcellularLocation>
</comment>
<sequence length="433" mass="48885">MQELESYISQKVTMYGTVRGDIDERQDKTKFVVAVQQISAKNTSTITLEKKVRMLATSERGYSIKHGDKVIIDGTIRLPESFTTDIGRVFNYPMYLRKQNIIYIIQNVVLKKNIGHNGISIQRILYNIKHTLIKSSGKYIPRPASGLLAGILYGERGGLSQDMIKDFRTTGIVHIIVLSGANVTLIAVFLIRLFSRISRKSGFILGGLGIILFAIMTGAGSTTIRASIMAFLALGTQWFGREYNIIRAIIIACVVMIFINPLTLLYDTSFQLSFLATLGLIFISPMLEKYVQWIPEKYELRSNLTATLATQIFVLPFFIYTTGSISIISIIVNMVVLPFIPYAMFIGFITSLFGFFAGPITWILALPAFLLLIIPLYVVTLSAKIPYASIHINQISLLWMFIMYAIMIVLIMLYYRNYRKKIEVPSDMKVIRP</sequence>
<evidence type="ECO:0000313" key="9">
    <source>
        <dbReference type="EMBL" id="OGI83770.1"/>
    </source>
</evidence>
<feature type="transmembrane region" description="Helical" evidence="6">
    <location>
        <begin position="395"/>
        <end position="415"/>
    </location>
</feature>
<dbReference type="GO" id="GO:0005886">
    <property type="term" value="C:plasma membrane"/>
    <property type="evidence" value="ECO:0007669"/>
    <property type="project" value="UniProtKB-SubCell"/>
</dbReference>
<name>A0A1F6WPG9_9BACT</name>